<dbReference type="EMBL" id="JAGRRH010000003">
    <property type="protein sequence ID" value="KAG7372765.1"/>
    <property type="molecule type" value="Genomic_DNA"/>
</dbReference>
<name>A0A9K3M3Q5_9STRA</name>
<feature type="domain" description="Polysaccharide pyruvyl transferase" evidence="3">
    <location>
        <begin position="621"/>
        <end position="892"/>
    </location>
</feature>
<feature type="compositionally biased region" description="Polar residues" evidence="1">
    <location>
        <begin position="1"/>
        <end position="26"/>
    </location>
</feature>
<evidence type="ECO:0000259" key="3">
    <source>
        <dbReference type="Pfam" id="PF04230"/>
    </source>
</evidence>
<reference evidence="4" key="2">
    <citation type="submission" date="2021-04" db="EMBL/GenBank/DDBJ databases">
        <authorList>
            <person name="Podell S."/>
        </authorList>
    </citation>
    <scope>NUCLEOTIDE SEQUENCE</scope>
    <source>
        <strain evidence="4">Hildebrandi</strain>
    </source>
</reference>
<feature type="transmembrane region" description="Helical" evidence="2">
    <location>
        <begin position="36"/>
        <end position="54"/>
    </location>
</feature>
<keyword evidence="2" id="KW-1133">Transmembrane helix</keyword>
<dbReference type="OrthoDB" id="46445at2759"/>
<dbReference type="Proteomes" id="UP000693970">
    <property type="component" value="Unassembled WGS sequence"/>
</dbReference>
<reference evidence="4" key="1">
    <citation type="journal article" date="2021" name="Sci. Rep.">
        <title>Diploid genomic architecture of Nitzschia inconspicua, an elite biomass production diatom.</title>
        <authorList>
            <person name="Oliver A."/>
            <person name="Podell S."/>
            <person name="Pinowska A."/>
            <person name="Traller J.C."/>
            <person name="Smith S.R."/>
            <person name="McClure R."/>
            <person name="Beliaev A."/>
            <person name="Bohutskyi P."/>
            <person name="Hill E.A."/>
            <person name="Rabines A."/>
            <person name="Zheng H."/>
            <person name="Allen L.Z."/>
            <person name="Kuo A."/>
            <person name="Grigoriev I.V."/>
            <person name="Allen A.E."/>
            <person name="Hazlebeck D."/>
            <person name="Allen E.E."/>
        </authorList>
    </citation>
    <scope>NUCLEOTIDE SEQUENCE</scope>
    <source>
        <strain evidence="4">Hildebrandi</strain>
    </source>
</reference>
<dbReference type="AlphaFoldDB" id="A0A9K3M3Q5"/>
<proteinExistence type="predicted"/>
<keyword evidence="5" id="KW-1185">Reference proteome</keyword>
<dbReference type="InterPro" id="IPR021466">
    <property type="entry name" value="Put_rhamnosyl_transferase"/>
</dbReference>
<keyword evidence="4" id="KW-0808">Transferase</keyword>
<dbReference type="GO" id="GO:0016740">
    <property type="term" value="F:transferase activity"/>
    <property type="evidence" value="ECO:0007669"/>
    <property type="project" value="UniProtKB-KW"/>
</dbReference>
<feature type="region of interest" description="Disordered" evidence="1">
    <location>
        <begin position="1"/>
        <end position="29"/>
    </location>
</feature>
<keyword evidence="2" id="KW-0472">Membrane</keyword>
<accession>A0A9K3M3Q5</accession>
<dbReference type="Pfam" id="PF04230">
    <property type="entry name" value="PS_pyruv_trans"/>
    <property type="match status" value="1"/>
</dbReference>
<dbReference type="Pfam" id="PF11316">
    <property type="entry name" value="Rhamno_transf"/>
    <property type="match status" value="1"/>
</dbReference>
<organism evidence="4 5">
    <name type="scientific">Nitzschia inconspicua</name>
    <dbReference type="NCBI Taxonomy" id="303405"/>
    <lineage>
        <taxon>Eukaryota</taxon>
        <taxon>Sar</taxon>
        <taxon>Stramenopiles</taxon>
        <taxon>Ochrophyta</taxon>
        <taxon>Bacillariophyta</taxon>
        <taxon>Bacillariophyceae</taxon>
        <taxon>Bacillariophycidae</taxon>
        <taxon>Bacillariales</taxon>
        <taxon>Bacillariaceae</taxon>
        <taxon>Nitzschia</taxon>
    </lineage>
</organism>
<evidence type="ECO:0000256" key="1">
    <source>
        <dbReference type="SAM" id="MobiDB-lite"/>
    </source>
</evidence>
<dbReference type="InterPro" id="IPR007345">
    <property type="entry name" value="Polysacch_pyruvyl_Trfase"/>
</dbReference>
<comment type="caution">
    <text evidence="4">The sequence shown here is derived from an EMBL/GenBank/DDBJ whole genome shotgun (WGS) entry which is preliminary data.</text>
</comment>
<evidence type="ECO:0000313" key="4">
    <source>
        <dbReference type="EMBL" id="KAG7372765.1"/>
    </source>
</evidence>
<sequence>MVSTTKTTKSPALPQTTAGATTSSPRRTSHNFPARLRKVFVTVSFLSFICAYVINTRLFTSNDEWQMLAVFSEPILNDPYNNNNDNDDIPHPPIRHSILTRFMIGQGNQPVLARARFLLFKAFCYPTILHQTSQNFLWLVVTDASIPQDILHEMTFLLQNIPTQNAYLILTNNTDWASDGISIHNKNGTGYGVNVQTIAEEFHRRRLDIRTGNTYSLVKMLTDHYHHHHHNNNMDGHDTRQSSLSNWKEQVNLQVGRDANLILVETLLDADDGLHRLAIEYMQKDIWKRTDRQQQQQQQQQPIITPTLNTTWWILCASEHLEWHNRDIFHITADQFVQRGISDGVVGRRETPTECISAGFTRVGYLDVSEPTSGNDRFHFPKDALYNHFQVHKFLQPCQNETHVHCYFRSFPTFPGAIRSRSITSDSMSHLDPDVSLNKTHRHAALHTNESEILWEILDKDFFIPRRQVHELSEHLYTKRESILHENEQARCIPGFPCLGHSQNTIKKLKQLIVQPASRNQTQFAPKDTVVLDNSNTKVMDDISSDDISTLSTTTSNMLLFQPKTIPLYDTDKPAIQIRHRCIERIRQRQMNVIDDVGLFFRSFTTRGQKVWLINPAYDANVGNHMTKLGEIEFLRRLGVNVSVEMDQCGQFWQDVIPDCETLPWWNKKSFKAGGTLAVLHGGGNWGDIWRRNQDLRIRSLETFLEKNFTILGMPQSLDYQSNKLKKQDAQQIESILSSFINGTLVARPRFLWRDQDSYDEAVKLYPSAQNALMPDITFQLGPYETPKVRTSQAVDIVVFLRDDRESVELNNRDVKSVQSMLSTLVGEEKAMSTTFKIVDWQDRLEIFDGDNNILFTETAIQLISLGRVLVCDRLHAAILAYLSGIPFIYIDQLTGKLRKSLDTALGSDSVCLDGQKSNFARAGNLTQALHMAMEFLQKQSFSSKSGTTG</sequence>
<protein>
    <submittedName>
        <fullName evidence="4">Polysaccharide pyruvyl transferase</fullName>
    </submittedName>
</protein>
<evidence type="ECO:0000313" key="5">
    <source>
        <dbReference type="Proteomes" id="UP000693970"/>
    </source>
</evidence>
<evidence type="ECO:0000256" key="2">
    <source>
        <dbReference type="SAM" id="Phobius"/>
    </source>
</evidence>
<keyword evidence="2" id="KW-0812">Transmembrane</keyword>
<gene>
    <name evidence="4" type="ORF">IV203_018908</name>
</gene>